<evidence type="ECO:0000313" key="6">
    <source>
        <dbReference type="EMBL" id="MRX72077.1"/>
    </source>
</evidence>
<dbReference type="Gene3D" id="1.20.140.10">
    <property type="entry name" value="Butyryl-CoA Dehydrogenase, subunit A, domain 3"/>
    <property type="match status" value="1"/>
</dbReference>
<sequence>MEAVCLSTRLLNDKQEKLLTRAKNLALSFRNRAEHSLKEGDWLEGNLEDLKNEGFLALTVPSEYGGEGINLVDYLLVQEALAEGDGATALSIGWHLGCILEEAEARSWNPHTFQRLCEDIVSSKSLLNLAATELATGSPSRGGMPMTTAEENSGGYVITGRKSFTSMAAVLDYSLVTAQIHNSGNKGLFLVDHSLPGVSIIETWDSIAMRGTKSDDLELNKVSLQHDSLLVTDDGHASPKAWYLQIPAVYIGIAKSARNYAVDFAASYQPSTLPGPIIDVPEVQRKIGEMELELYKSRELLYSAADKWVNFPELRGKMGPELAAVKHIATNSANKIVDHAMRIVGARSLSEKNPLQRYFRDVRAGLHNPPTDDAIVYMLAGAAIKEAKKKN</sequence>
<dbReference type="Pfam" id="PF08028">
    <property type="entry name" value="Acyl-CoA_dh_2"/>
    <property type="match status" value="1"/>
</dbReference>
<dbReference type="GO" id="GO:0003995">
    <property type="term" value="F:acyl-CoA dehydrogenase activity"/>
    <property type="evidence" value="ECO:0007669"/>
    <property type="project" value="TreeGrafter"/>
</dbReference>
<dbReference type="InterPro" id="IPR037069">
    <property type="entry name" value="AcylCoA_DH/ox_N_sf"/>
</dbReference>
<feature type="domain" description="Acyl-CoA dehydrogenase/oxidase N-terminal" evidence="4">
    <location>
        <begin position="33"/>
        <end position="99"/>
    </location>
</feature>
<dbReference type="Gene3D" id="1.10.540.10">
    <property type="entry name" value="Acyl-CoA dehydrogenase/oxidase, N-terminal domain"/>
    <property type="match status" value="1"/>
</dbReference>
<dbReference type="GO" id="GO:0050660">
    <property type="term" value="F:flavin adenine dinucleotide binding"/>
    <property type="evidence" value="ECO:0007669"/>
    <property type="project" value="InterPro"/>
</dbReference>
<dbReference type="Gene3D" id="2.40.110.10">
    <property type="entry name" value="Butyryl-CoA Dehydrogenase, subunit A, domain 2"/>
    <property type="match status" value="1"/>
</dbReference>
<protein>
    <submittedName>
        <fullName evidence="6">Acyl-CoA dehydrogenase</fullName>
    </submittedName>
</protein>
<reference evidence="6 7" key="1">
    <citation type="submission" date="2019-11" db="EMBL/GenBank/DDBJ databases">
        <title>Bacillus lacus genome.</title>
        <authorList>
            <person name="Allen C.J."/>
            <person name="Newman J.D."/>
        </authorList>
    </citation>
    <scope>NUCLEOTIDE SEQUENCE [LARGE SCALE GENOMIC DNA]</scope>
    <source>
        <strain evidence="6 7">KCTC 33946</strain>
    </source>
</reference>
<dbReference type="CDD" id="cd00567">
    <property type="entry name" value="ACAD"/>
    <property type="match status" value="1"/>
</dbReference>
<dbReference type="SUPFAM" id="SSF47203">
    <property type="entry name" value="Acyl-CoA dehydrogenase C-terminal domain-like"/>
    <property type="match status" value="1"/>
</dbReference>
<organism evidence="6 7">
    <name type="scientific">Metabacillus lacus</name>
    <dbReference type="NCBI Taxonomy" id="1983721"/>
    <lineage>
        <taxon>Bacteria</taxon>
        <taxon>Bacillati</taxon>
        <taxon>Bacillota</taxon>
        <taxon>Bacilli</taxon>
        <taxon>Bacillales</taxon>
        <taxon>Bacillaceae</taxon>
        <taxon>Metabacillus</taxon>
    </lineage>
</organism>
<dbReference type="EMBL" id="WKKI01000010">
    <property type="protein sequence ID" value="MRX72077.1"/>
    <property type="molecule type" value="Genomic_DNA"/>
</dbReference>
<dbReference type="PANTHER" id="PTHR43884">
    <property type="entry name" value="ACYL-COA DEHYDROGENASE"/>
    <property type="match status" value="1"/>
</dbReference>
<keyword evidence="2" id="KW-0560">Oxidoreductase</keyword>
<accession>A0A7X2IYD2</accession>
<evidence type="ECO:0000259" key="5">
    <source>
        <dbReference type="Pfam" id="PF08028"/>
    </source>
</evidence>
<dbReference type="InterPro" id="IPR046373">
    <property type="entry name" value="Acyl-CoA_Oxase/DH_mid-dom_sf"/>
</dbReference>
<proteinExistence type="predicted"/>
<dbReference type="SUPFAM" id="SSF56645">
    <property type="entry name" value="Acyl-CoA dehydrogenase NM domain-like"/>
    <property type="match status" value="1"/>
</dbReference>
<evidence type="ECO:0000256" key="2">
    <source>
        <dbReference type="ARBA" id="ARBA00023002"/>
    </source>
</evidence>
<dbReference type="PANTHER" id="PTHR43884:SF25">
    <property type="entry name" value="ACYL-COA DEHYDROGENASE YDBM-RELATED"/>
    <property type="match status" value="1"/>
</dbReference>
<dbReference type="InterPro" id="IPR013786">
    <property type="entry name" value="AcylCoA_DH/ox_N"/>
</dbReference>
<dbReference type="AlphaFoldDB" id="A0A7X2IYD2"/>
<dbReference type="Pfam" id="PF02770">
    <property type="entry name" value="Acyl-CoA_dh_M"/>
    <property type="match status" value="1"/>
</dbReference>
<dbReference type="InterPro" id="IPR009100">
    <property type="entry name" value="AcylCoA_DH/oxidase_NM_dom_sf"/>
</dbReference>
<dbReference type="Pfam" id="PF02771">
    <property type="entry name" value="Acyl-CoA_dh_N"/>
    <property type="match status" value="1"/>
</dbReference>
<dbReference type="Proteomes" id="UP000448867">
    <property type="component" value="Unassembled WGS sequence"/>
</dbReference>
<keyword evidence="7" id="KW-1185">Reference proteome</keyword>
<dbReference type="InterPro" id="IPR006091">
    <property type="entry name" value="Acyl-CoA_Oxase/DH_mid-dom"/>
</dbReference>
<evidence type="ECO:0000259" key="3">
    <source>
        <dbReference type="Pfam" id="PF02770"/>
    </source>
</evidence>
<feature type="domain" description="Acyl-CoA oxidase/dehydrogenase middle" evidence="3">
    <location>
        <begin position="129"/>
        <end position="222"/>
    </location>
</feature>
<evidence type="ECO:0000259" key="4">
    <source>
        <dbReference type="Pfam" id="PF02771"/>
    </source>
</evidence>
<name>A0A7X2IYD2_9BACI</name>
<keyword evidence="1" id="KW-0285">Flavoprotein</keyword>
<dbReference type="InterPro" id="IPR036250">
    <property type="entry name" value="AcylCo_DH-like_C"/>
</dbReference>
<dbReference type="InterPro" id="IPR013107">
    <property type="entry name" value="Acyl-CoA_DH_C"/>
</dbReference>
<comment type="caution">
    <text evidence="6">The sequence shown here is derived from an EMBL/GenBank/DDBJ whole genome shotgun (WGS) entry which is preliminary data.</text>
</comment>
<evidence type="ECO:0000313" key="7">
    <source>
        <dbReference type="Proteomes" id="UP000448867"/>
    </source>
</evidence>
<dbReference type="OrthoDB" id="9785203at2"/>
<gene>
    <name evidence="6" type="ORF">GJU40_07815</name>
</gene>
<evidence type="ECO:0000256" key="1">
    <source>
        <dbReference type="ARBA" id="ARBA00022630"/>
    </source>
</evidence>
<feature type="domain" description="Acyl-CoA dehydrogenase C-terminal" evidence="5">
    <location>
        <begin position="246"/>
        <end position="365"/>
    </location>
</feature>
<dbReference type="PIRSF" id="PIRSF016578">
    <property type="entry name" value="HsaA"/>
    <property type="match status" value="1"/>
</dbReference>